<evidence type="ECO:0000256" key="1">
    <source>
        <dbReference type="SAM" id="MobiDB-lite"/>
    </source>
</evidence>
<evidence type="ECO:0008006" key="4">
    <source>
        <dbReference type="Google" id="ProtNLM"/>
    </source>
</evidence>
<feature type="compositionally biased region" description="Basic and acidic residues" evidence="1">
    <location>
        <begin position="234"/>
        <end position="244"/>
    </location>
</feature>
<comment type="caution">
    <text evidence="2">The sequence shown here is derived from an EMBL/GenBank/DDBJ whole genome shotgun (WGS) entry which is preliminary data.</text>
</comment>
<dbReference type="InterPro" id="IPR011047">
    <property type="entry name" value="Quinoprotein_ADH-like_sf"/>
</dbReference>
<dbReference type="AlphaFoldDB" id="J0NPU3"/>
<reference evidence="2 3" key="1">
    <citation type="submission" date="2012-05" db="EMBL/GenBank/DDBJ databases">
        <authorList>
            <person name="Harkins D.M."/>
            <person name="Madupu R."/>
            <person name="Durkin A.S."/>
            <person name="Torralba M."/>
            <person name="Methe B."/>
            <person name="Sutton G.G."/>
            <person name="Nelson K.E."/>
        </authorList>
    </citation>
    <scope>NUCLEOTIDE SEQUENCE [LARGE SCALE GENOMIC DNA]</scope>
    <source>
        <strain evidence="2 3">F0489</strain>
    </source>
</reference>
<accession>J0NPU3</accession>
<proteinExistence type="predicted"/>
<name>J0NPU3_9ACTO</name>
<evidence type="ECO:0000313" key="3">
    <source>
        <dbReference type="Proteomes" id="UP000002941"/>
    </source>
</evidence>
<evidence type="ECO:0000313" key="2">
    <source>
        <dbReference type="EMBL" id="EJF46817.1"/>
    </source>
</evidence>
<sequence length="427" mass="45722">MLRDSRSSVIYVGLSDGASSVIVALDAGTAQVRWKAELSGSQPYCMPYEWGIRCVAGGELVDVAEREGTVTELATLPSDSYRIRKGGNDKSGDDHVVYLLPVDGRPQDYQVVPLRGEDHAVILPWSPPPTPCAEASVTSFEAADTKASSKGEGVVAAVVIDGWMVLTRVDTGEIIDQRFGELYRDVNSVLVAGNEACGAAWGQVDVSYVHYGNVPVLSVVPLPEEEVPTPPPADKVRPASKKGDAGGQLYDGLSSRKYVDAEGRFGELFNGEISEYDFVDLRGSGLDNAFADGIEMAEGAVRGTTGGGLSEQGREYLVLASGGHMISVRSGAAGSGRNKIIWKADIGDSEWELKDDDSVVMTRDSRGRVTAKSIDEGKDLWSLDIPEEMRWESGVEGTYELVEGTAGTRNRGISLVFSSDSRVLIYG</sequence>
<keyword evidence="3" id="KW-1185">Reference proteome</keyword>
<protein>
    <recommendedName>
        <fullName evidence="4">PQQ-like domain protein</fullName>
    </recommendedName>
</protein>
<gene>
    <name evidence="2" type="ORF">HMPREF1318_3080</name>
</gene>
<feature type="region of interest" description="Disordered" evidence="1">
    <location>
        <begin position="225"/>
        <end position="248"/>
    </location>
</feature>
<dbReference type="OrthoDB" id="3247551at2"/>
<dbReference type="PATRIC" id="fig|1125718.3.peg.648"/>
<dbReference type="SUPFAM" id="SSF50998">
    <property type="entry name" value="Quinoprotein alcohol dehydrogenase-like"/>
    <property type="match status" value="1"/>
</dbReference>
<dbReference type="EMBL" id="AKFT01000044">
    <property type="protein sequence ID" value="EJF46817.1"/>
    <property type="molecule type" value="Genomic_DNA"/>
</dbReference>
<dbReference type="Proteomes" id="UP000002941">
    <property type="component" value="Unassembled WGS sequence"/>
</dbReference>
<organism evidence="2 3">
    <name type="scientific">Actinomyces massiliensis F0489</name>
    <dbReference type="NCBI Taxonomy" id="1125718"/>
    <lineage>
        <taxon>Bacteria</taxon>
        <taxon>Bacillati</taxon>
        <taxon>Actinomycetota</taxon>
        <taxon>Actinomycetes</taxon>
        <taxon>Actinomycetales</taxon>
        <taxon>Actinomycetaceae</taxon>
        <taxon>Actinomyces</taxon>
    </lineage>
</organism>